<evidence type="ECO:0000256" key="2">
    <source>
        <dbReference type="ARBA" id="ARBA00010617"/>
    </source>
</evidence>
<evidence type="ECO:0000256" key="1">
    <source>
        <dbReference type="ARBA" id="ARBA00001971"/>
    </source>
</evidence>
<dbReference type="Gene3D" id="1.10.630.10">
    <property type="entry name" value="Cytochrome P450"/>
    <property type="match status" value="1"/>
</dbReference>
<evidence type="ECO:0000313" key="11">
    <source>
        <dbReference type="Proteomes" id="UP000799324"/>
    </source>
</evidence>
<dbReference type="Pfam" id="PF00067">
    <property type="entry name" value="p450"/>
    <property type="match status" value="1"/>
</dbReference>
<dbReference type="GO" id="GO:0020037">
    <property type="term" value="F:heme binding"/>
    <property type="evidence" value="ECO:0007669"/>
    <property type="project" value="InterPro"/>
</dbReference>
<dbReference type="InterPro" id="IPR002401">
    <property type="entry name" value="Cyt_P450_E_grp-I"/>
</dbReference>
<dbReference type="PRINTS" id="PR00463">
    <property type="entry name" value="EP450I"/>
</dbReference>
<keyword evidence="5 7" id="KW-0408">Iron</keyword>
<accession>A0A6A6TFE9</accession>
<dbReference type="InterPro" id="IPR036396">
    <property type="entry name" value="Cyt_P450_sf"/>
</dbReference>
<dbReference type="InterPro" id="IPR001128">
    <property type="entry name" value="Cyt_P450"/>
</dbReference>
<keyword evidence="11" id="KW-1185">Reference proteome</keyword>
<dbReference type="GO" id="GO:0004497">
    <property type="term" value="F:monooxygenase activity"/>
    <property type="evidence" value="ECO:0007669"/>
    <property type="project" value="UniProtKB-KW"/>
</dbReference>
<evidence type="ECO:0000256" key="4">
    <source>
        <dbReference type="ARBA" id="ARBA00023002"/>
    </source>
</evidence>
<dbReference type="EMBL" id="MU004315">
    <property type="protein sequence ID" value="KAF2658432.1"/>
    <property type="molecule type" value="Genomic_DNA"/>
</dbReference>
<dbReference type="AlphaFoldDB" id="A0A6A6TFE9"/>
<evidence type="ECO:0000313" key="10">
    <source>
        <dbReference type="EMBL" id="KAF2658432.1"/>
    </source>
</evidence>
<comment type="cofactor">
    <cofactor evidence="1 7">
        <name>heme</name>
        <dbReference type="ChEBI" id="CHEBI:30413"/>
    </cofactor>
</comment>
<dbReference type="GO" id="GO:0016705">
    <property type="term" value="F:oxidoreductase activity, acting on paired donors, with incorporation or reduction of molecular oxygen"/>
    <property type="evidence" value="ECO:0007669"/>
    <property type="project" value="InterPro"/>
</dbReference>
<feature type="chain" id="PRO_5025596901" evidence="9">
    <location>
        <begin position="25"/>
        <end position="521"/>
    </location>
</feature>
<evidence type="ECO:0000256" key="6">
    <source>
        <dbReference type="ARBA" id="ARBA00023033"/>
    </source>
</evidence>
<sequence length="521" mass="58653">MAIFTFFNVAVSLTALLLSRRVYWEATTGARQRAFKRQHGCLPPKRYVSRVPILGLDTMVKIFQAFSQHRIMDFWRGAMTDQHAHLMGFVILGNELFLTDDPENVKAMLATQFSTWSIGKQRMEQMSEFLGNGVFTTEGAAWKHSRDLIRPCFEKSQVADFSILEDHTSQLISRIPSDGSTIDLQPLFQDLALDIATEFLFGRSTHCLRPDHDEDVKKFIASFEYCQQPQASDKPRRFKTLKVILSTFLPDRALKKHIKVVKDFADKIIDSEITSRSSTSQSSSPPPSRYVFLDELLSQTTDRTVLRSELLNILLAARDTTASLLSNVFFSLSRHPATLSRLRSEITSQIGSAQPTYQHLKDLKYLSAILKESQRLYPIVPMNSRQALQDTTLPHGGGPDGQSPVFVPKGGLVAYHPYCMHRRPDIYGPDADVFEPSRWMDNEHDSAPLRPGWAYLPFSGGPRVCIGQQFALTEASYVVVRLLQTFGEVESRDSEPWREKITVVCTGLGGCKVGLKKGSAV</sequence>
<dbReference type="PROSITE" id="PS00086">
    <property type="entry name" value="CYTOCHROME_P450"/>
    <property type="match status" value="1"/>
</dbReference>
<evidence type="ECO:0000256" key="9">
    <source>
        <dbReference type="SAM" id="SignalP"/>
    </source>
</evidence>
<keyword evidence="7 8" id="KW-0349">Heme</keyword>
<dbReference type="SUPFAM" id="SSF48264">
    <property type="entry name" value="Cytochrome P450"/>
    <property type="match status" value="1"/>
</dbReference>
<evidence type="ECO:0000256" key="5">
    <source>
        <dbReference type="ARBA" id="ARBA00023004"/>
    </source>
</evidence>
<evidence type="ECO:0000256" key="7">
    <source>
        <dbReference type="PIRSR" id="PIRSR602401-1"/>
    </source>
</evidence>
<dbReference type="PRINTS" id="PR00385">
    <property type="entry name" value="P450"/>
</dbReference>
<gene>
    <name evidence="10" type="ORF">K491DRAFT_593086</name>
</gene>
<proteinExistence type="inferred from homology"/>
<dbReference type="InterPro" id="IPR017972">
    <property type="entry name" value="Cyt_P450_CS"/>
</dbReference>
<evidence type="ECO:0000256" key="8">
    <source>
        <dbReference type="RuleBase" id="RU000461"/>
    </source>
</evidence>
<feature type="binding site" description="axial binding residue" evidence="7">
    <location>
        <position position="465"/>
    </location>
    <ligand>
        <name>heme</name>
        <dbReference type="ChEBI" id="CHEBI:30413"/>
    </ligand>
    <ligandPart>
        <name>Fe</name>
        <dbReference type="ChEBI" id="CHEBI:18248"/>
    </ligandPart>
</feature>
<name>A0A6A6TFE9_9PLEO</name>
<dbReference type="InterPro" id="IPR047146">
    <property type="entry name" value="Cyt_P450_E_CYP52_fungi"/>
</dbReference>
<dbReference type="GO" id="GO:0005506">
    <property type="term" value="F:iron ion binding"/>
    <property type="evidence" value="ECO:0007669"/>
    <property type="project" value="InterPro"/>
</dbReference>
<keyword evidence="6 8" id="KW-0503">Monooxygenase</keyword>
<comment type="similarity">
    <text evidence="2 8">Belongs to the cytochrome P450 family.</text>
</comment>
<dbReference type="PANTHER" id="PTHR24287:SF17">
    <property type="entry name" value="P450, PUTATIVE (EUROFUNG)-RELATED"/>
    <property type="match status" value="1"/>
</dbReference>
<feature type="signal peptide" evidence="9">
    <location>
        <begin position="1"/>
        <end position="24"/>
    </location>
</feature>
<keyword evidence="4 8" id="KW-0560">Oxidoreductase</keyword>
<dbReference type="Proteomes" id="UP000799324">
    <property type="component" value="Unassembled WGS sequence"/>
</dbReference>
<protein>
    <submittedName>
        <fullName evidence="10">Putative cytochrome P450 alkane hydroxylase</fullName>
    </submittedName>
</protein>
<dbReference type="OrthoDB" id="1470350at2759"/>
<dbReference type="PANTHER" id="PTHR24287">
    <property type="entry name" value="P450, PUTATIVE (EUROFUNG)-RELATED"/>
    <property type="match status" value="1"/>
</dbReference>
<evidence type="ECO:0000256" key="3">
    <source>
        <dbReference type="ARBA" id="ARBA00022723"/>
    </source>
</evidence>
<keyword evidence="3 7" id="KW-0479">Metal-binding</keyword>
<reference evidence="10" key="1">
    <citation type="journal article" date="2020" name="Stud. Mycol.">
        <title>101 Dothideomycetes genomes: a test case for predicting lifestyles and emergence of pathogens.</title>
        <authorList>
            <person name="Haridas S."/>
            <person name="Albert R."/>
            <person name="Binder M."/>
            <person name="Bloem J."/>
            <person name="Labutti K."/>
            <person name="Salamov A."/>
            <person name="Andreopoulos B."/>
            <person name="Baker S."/>
            <person name="Barry K."/>
            <person name="Bills G."/>
            <person name="Bluhm B."/>
            <person name="Cannon C."/>
            <person name="Castanera R."/>
            <person name="Culley D."/>
            <person name="Daum C."/>
            <person name="Ezra D."/>
            <person name="Gonzalez J."/>
            <person name="Henrissat B."/>
            <person name="Kuo A."/>
            <person name="Liang C."/>
            <person name="Lipzen A."/>
            <person name="Lutzoni F."/>
            <person name="Magnuson J."/>
            <person name="Mondo S."/>
            <person name="Nolan M."/>
            <person name="Ohm R."/>
            <person name="Pangilinan J."/>
            <person name="Park H.-J."/>
            <person name="Ramirez L."/>
            <person name="Alfaro M."/>
            <person name="Sun H."/>
            <person name="Tritt A."/>
            <person name="Yoshinaga Y."/>
            <person name="Zwiers L.-H."/>
            <person name="Turgeon B."/>
            <person name="Goodwin S."/>
            <person name="Spatafora J."/>
            <person name="Crous P."/>
            <person name="Grigoriev I."/>
        </authorList>
    </citation>
    <scope>NUCLEOTIDE SEQUENCE</scope>
    <source>
        <strain evidence="10">CBS 122681</strain>
    </source>
</reference>
<dbReference type="CDD" id="cd11063">
    <property type="entry name" value="CYP52"/>
    <property type="match status" value="1"/>
</dbReference>
<keyword evidence="9" id="KW-0732">Signal</keyword>
<organism evidence="10 11">
    <name type="scientific">Lophiostoma macrostomum CBS 122681</name>
    <dbReference type="NCBI Taxonomy" id="1314788"/>
    <lineage>
        <taxon>Eukaryota</taxon>
        <taxon>Fungi</taxon>
        <taxon>Dikarya</taxon>
        <taxon>Ascomycota</taxon>
        <taxon>Pezizomycotina</taxon>
        <taxon>Dothideomycetes</taxon>
        <taxon>Pleosporomycetidae</taxon>
        <taxon>Pleosporales</taxon>
        <taxon>Lophiostomataceae</taxon>
        <taxon>Lophiostoma</taxon>
    </lineage>
</organism>